<organism evidence="1 2">
    <name type="scientific">Microbulbifer okhotskensis</name>
    <dbReference type="NCBI Taxonomy" id="2926617"/>
    <lineage>
        <taxon>Bacteria</taxon>
        <taxon>Pseudomonadati</taxon>
        <taxon>Pseudomonadota</taxon>
        <taxon>Gammaproteobacteria</taxon>
        <taxon>Cellvibrionales</taxon>
        <taxon>Microbulbiferaceae</taxon>
        <taxon>Microbulbifer</taxon>
    </lineage>
</organism>
<comment type="caution">
    <text evidence="1">The sequence shown here is derived from an EMBL/GenBank/DDBJ whole genome shotgun (WGS) entry which is preliminary data.</text>
</comment>
<proteinExistence type="predicted"/>
<evidence type="ECO:0000313" key="2">
    <source>
        <dbReference type="Proteomes" id="UP001139028"/>
    </source>
</evidence>
<sequence length="64" mass="7221">MSKRKPRKPISQQAQHARRVNRWLNGLILTARSSTGLDTEGDPVLTITHRRQRGAVGNIARADY</sequence>
<name>A0A9X2EQQ1_9GAMM</name>
<dbReference type="AlphaFoldDB" id="A0A9X2EQQ1"/>
<protein>
    <submittedName>
        <fullName evidence="1">Uncharacterized protein</fullName>
    </submittedName>
</protein>
<accession>A0A9X2EQQ1</accession>
<feature type="non-terminal residue" evidence="1">
    <location>
        <position position="64"/>
    </location>
</feature>
<dbReference type="EMBL" id="JALBWM010000168">
    <property type="protein sequence ID" value="MCO1336637.1"/>
    <property type="molecule type" value="Genomic_DNA"/>
</dbReference>
<dbReference type="Proteomes" id="UP001139028">
    <property type="component" value="Unassembled WGS sequence"/>
</dbReference>
<gene>
    <name evidence="1" type="ORF">MO867_20130</name>
</gene>
<evidence type="ECO:0000313" key="1">
    <source>
        <dbReference type="EMBL" id="MCO1336637.1"/>
    </source>
</evidence>
<keyword evidence="2" id="KW-1185">Reference proteome</keyword>
<dbReference type="RefSeq" id="WP_252472432.1">
    <property type="nucleotide sequence ID" value="NZ_JALBWM010000168.1"/>
</dbReference>
<reference evidence="1" key="1">
    <citation type="journal article" date="2022" name="Arch. Microbiol.">
        <title>Microbulbifer okhotskensis sp. nov., isolated from a deep bottom sediment of the Okhotsk Sea.</title>
        <authorList>
            <person name="Romanenko L."/>
            <person name="Kurilenko V."/>
            <person name="Otstavnykh N."/>
            <person name="Velansky P."/>
            <person name="Isaeva M."/>
            <person name="Mikhailov V."/>
        </authorList>
    </citation>
    <scope>NUCLEOTIDE SEQUENCE</scope>
    <source>
        <strain evidence="1">OS29</strain>
    </source>
</reference>